<dbReference type="Proteomes" id="UP000813385">
    <property type="component" value="Unassembled WGS sequence"/>
</dbReference>
<comment type="caution">
    <text evidence="1">The sequence shown here is derived from an EMBL/GenBank/DDBJ whole genome shotgun (WGS) entry which is preliminary data.</text>
</comment>
<protein>
    <submittedName>
        <fullName evidence="1">Histidine phosphatase superfamily</fullName>
    </submittedName>
</protein>
<dbReference type="PANTHER" id="PTHR11567:SF195">
    <property type="entry name" value="ACID PHOSPHATASE, PUTATIVE (AFU_ORTHOLOGUE AFUA_3G14570)-RELATED"/>
    <property type="match status" value="1"/>
</dbReference>
<gene>
    <name evidence="1" type="ORF">B0T11DRAFT_274370</name>
</gene>
<evidence type="ECO:0000313" key="2">
    <source>
        <dbReference type="Proteomes" id="UP000813385"/>
    </source>
</evidence>
<dbReference type="GO" id="GO:0016791">
    <property type="term" value="F:phosphatase activity"/>
    <property type="evidence" value="ECO:0007669"/>
    <property type="project" value="TreeGrafter"/>
</dbReference>
<evidence type="ECO:0000313" key="1">
    <source>
        <dbReference type="EMBL" id="KAH7366908.1"/>
    </source>
</evidence>
<dbReference type="InterPro" id="IPR029033">
    <property type="entry name" value="His_PPase_superfam"/>
</dbReference>
<dbReference type="SUPFAM" id="SSF53254">
    <property type="entry name" value="Phosphoglycerate mutase-like"/>
    <property type="match status" value="1"/>
</dbReference>
<keyword evidence="2" id="KW-1185">Reference proteome</keyword>
<dbReference type="Gene3D" id="3.40.50.1240">
    <property type="entry name" value="Phosphoglycerate mutase-like"/>
    <property type="match status" value="1"/>
</dbReference>
<dbReference type="PANTHER" id="PTHR11567">
    <property type="entry name" value="ACID PHOSPHATASE-RELATED"/>
    <property type="match status" value="1"/>
</dbReference>
<accession>A0A8K0TI89</accession>
<dbReference type="OrthoDB" id="10262962at2759"/>
<dbReference type="AlphaFoldDB" id="A0A8K0TI89"/>
<sequence>MPPSSSPSCRPSWTTSIVLALGLALLCLVAFRHDLETMAPWSNPSPLLASLAAVAGSVASVHAQSSVDLSWHAPSSTHANAPFTDILAGKGKWGYIYDSSETPDEDYGVYNWCNMPHVRAKEYPKASSEYELKYVELIHRHHKRTPYSSNAFPVEPYQWNCDEQGLFYYGERLAGGHPSARTYWKVYISPVNPFVPAGWIGTCQFPQITSEGLDDSFTHGADLFGVYHDLLGLIPAKDDASWPSKVRYRVTNNQITSQVAGQLVKGMYGPEEPAGLSIQAQGIDSLEPQYSCPRGSSLFNSIKSGNNPAWAGHLRAAGDLYKVLDDISGVPSNQGSFHASFDPYYDNLSARQCHDKPLPCKLVNGAQDPSRCVTQDLADTVYRIGHWEYSQIYRDAHDSLAASAASYGVWIAELATHLRAAVAGESDVVYFHNVAHDGSVSRLLSILQADEMVWPGMGAEVVFELYQKKKQDPTATSAGPAPTETLVGAGCSRDNCLRQMVRQSASAVTFCPTFTAAAATESAAPLPTWIANCGGDRERVSSACSCVVGTTATSSAAAPEETPVAEGSGWFVRVLFGGQVFKSSSPTLGLMDMVPVETLLAYFDGLVGENASKVKANCA</sequence>
<organism evidence="1 2">
    <name type="scientific">Plectosphaerella cucumerina</name>
    <dbReference type="NCBI Taxonomy" id="40658"/>
    <lineage>
        <taxon>Eukaryota</taxon>
        <taxon>Fungi</taxon>
        <taxon>Dikarya</taxon>
        <taxon>Ascomycota</taxon>
        <taxon>Pezizomycotina</taxon>
        <taxon>Sordariomycetes</taxon>
        <taxon>Hypocreomycetidae</taxon>
        <taxon>Glomerellales</taxon>
        <taxon>Plectosphaerellaceae</taxon>
        <taxon>Plectosphaerella</taxon>
    </lineage>
</organism>
<proteinExistence type="predicted"/>
<dbReference type="InterPro" id="IPR050645">
    <property type="entry name" value="Histidine_acid_phosphatase"/>
</dbReference>
<dbReference type="EMBL" id="JAGPXD010000002">
    <property type="protein sequence ID" value="KAH7366908.1"/>
    <property type="molecule type" value="Genomic_DNA"/>
</dbReference>
<reference evidence="1" key="1">
    <citation type="journal article" date="2021" name="Nat. Commun.">
        <title>Genetic determinants of endophytism in the Arabidopsis root mycobiome.</title>
        <authorList>
            <person name="Mesny F."/>
            <person name="Miyauchi S."/>
            <person name="Thiergart T."/>
            <person name="Pickel B."/>
            <person name="Atanasova L."/>
            <person name="Karlsson M."/>
            <person name="Huettel B."/>
            <person name="Barry K.W."/>
            <person name="Haridas S."/>
            <person name="Chen C."/>
            <person name="Bauer D."/>
            <person name="Andreopoulos W."/>
            <person name="Pangilinan J."/>
            <person name="LaButti K."/>
            <person name="Riley R."/>
            <person name="Lipzen A."/>
            <person name="Clum A."/>
            <person name="Drula E."/>
            <person name="Henrissat B."/>
            <person name="Kohler A."/>
            <person name="Grigoriev I.V."/>
            <person name="Martin F.M."/>
            <person name="Hacquard S."/>
        </authorList>
    </citation>
    <scope>NUCLEOTIDE SEQUENCE</scope>
    <source>
        <strain evidence="1">MPI-CAGE-AT-0016</strain>
    </source>
</reference>
<name>A0A8K0TI89_9PEZI</name>